<reference evidence="1" key="1">
    <citation type="submission" date="2014-05" db="EMBL/GenBank/DDBJ databases">
        <authorList>
            <person name="Chronopoulou M."/>
        </authorList>
    </citation>
    <scope>NUCLEOTIDE SEQUENCE</scope>
    <source>
        <tissue evidence="1">Whole organism</tissue>
    </source>
</reference>
<organism evidence="1">
    <name type="scientific">Lepeophtheirus salmonis</name>
    <name type="common">Salmon louse</name>
    <name type="synonym">Caligus salmonis</name>
    <dbReference type="NCBI Taxonomy" id="72036"/>
    <lineage>
        <taxon>Eukaryota</taxon>
        <taxon>Metazoa</taxon>
        <taxon>Ecdysozoa</taxon>
        <taxon>Arthropoda</taxon>
        <taxon>Crustacea</taxon>
        <taxon>Multicrustacea</taxon>
        <taxon>Hexanauplia</taxon>
        <taxon>Copepoda</taxon>
        <taxon>Siphonostomatoida</taxon>
        <taxon>Caligidae</taxon>
        <taxon>Lepeophtheirus</taxon>
    </lineage>
</organism>
<dbReference type="EMBL" id="HACA01031130">
    <property type="protein sequence ID" value="CDW48491.1"/>
    <property type="molecule type" value="Transcribed_RNA"/>
</dbReference>
<evidence type="ECO:0000313" key="1">
    <source>
        <dbReference type="EMBL" id="CDW48491.1"/>
    </source>
</evidence>
<feature type="non-terminal residue" evidence="1">
    <location>
        <position position="1"/>
    </location>
</feature>
<proteinExistence type="predicted"/>
<accession>A0A0K2VF22</accession>
<sequence>FRSVSSPFFCSAALLSFCFDLFVSSLSSRILSFDTSGDKYVSIVSFQKPISVSEILSILHFLIIVSSIQ</sequence>
<name>A0A0K2VF22_LEPSM</name>
<dbReference type="AlphaFoldDB" id="A0A0K2VF22"/>
<protein>
    <submittedName>
        <fullName evidence="1">Uncharacterized protein</fullName>
    </submittedName>
</protein>